<accession>A0AAV7XPE7</accession>
<dbReference type="EMBL" id="JAPTSV010000005">
    <property type="protein sequence ID" value="KAJ1528063.1"/>
    <property type="molecule type" value="Genomic_DNA"/>
</dbReference>
<feature type="domain" description="RRM" evidence="3">
    <location>
        <begin position="30"/>
        <end position="103"/>
    </location>
</feature>
<dbReference type="SUPFAM" id="SSF54928">
    <property type="entry name" value="RNA-binding domain, RBD"/>
    <property type="match status" value="1"/>
</dbReference>
<reference evidence="4" key="1">
    <citation type="submission" date="2022-12" db="EMBL/GenBank/DDBJ databases">
        <title>Chromosome-level genome assembly of the bean flower thrips Megalurothrips usitatus.</title>
        <authorList>
            <person name="Ma L."/>
            <person name="Liu Q."/>
            <person name="Li H."/>
            <person name="Cai W."/>
        </authorList>
    </citation>
    <scope>NUCLEOTIDE SEQUENCE</scope>
    <source>
        <strain evidence="4">Cailab_2022a</strain>
    </source>
</reference>
<evidence type="ECO:0000259" key="3">
    <source>
        <dbReference type="PROSITE" id="PS50102"/>
    </source>
</evidence>
<organism evidence="4 5">
    <name type="scientific">Megalurothrips usitatus</name>
    <name type="common">bean blossom thrips</name>
    <dbReference type="NCBI Taxonomy" id="439358"/>
    <lineage>
        <taxon>Eukaryota</taxon>
        <taxon>Metazoa</taxon>
        <taxon>Ecdysozoa</taxon>
        <taxon>Arthropoda</taxon>
        <taxon>Hexapoda</taxon>
        <taxon>Insecta</taxon>
        <taxon>Pterygota</taxon>
        <taxon>Neoptera</taxon>
        <taxon>Paraneoptera</taxon>
        <taxon>Thysanoptera</taxon>
        <taxon>Terebrantia</taxon>
        <taxon>Thripoidea</taxon>
        <taxon>Thripidae</taxon>
        <taxon>Megalurothrips</taxon>
    </lineage>
</organism>
<dbReference type="PROSITE" id="PS50102">
    <property type="entry name" value="RRM"/>
    <property type="match status" value="1"/>
</dbReference>
<dbReference type="CDD" id="cd12249">
    <property type="entry name" value="RRM1_hnRNPR_like"/>
    <property type="match status" value="1"/>
</dbReference>
<dbReference type="AlphaFoldDB" id="A0AAV7XPE7"/>
<comment type="caution">
    <text evidence="4">The sequence shown here is derived from an EMBL/GenBank/DDBJ whole genome shotgun (WGS) entry which is preliminary data.</text>
</comment>
<protein>
    <recommendedName>
        <fullName evidence="3">RRM domain-containing protein</fullName>
    </recommendedName>
</protein>
<evidence type="ECO:0000256" key="1">
    <source>
        <dbReference type="ARBA" id="ARBA00022884"/>
    </source>
</evidence>
<name>A0AAV7XPE7_9NEOP</name>
<dbReference type="InterPro" id="IPR012677">
    <property type="entry name" value="Nucleotide-bd_a/b_plait_sf"/>
</dbReference>
<dbReference type="Pfam" id="PF00076">
    <property type="entry name" value="RRM_1"/>
    <property type="match status" value="1"/>
</dbReference>
<gene>
    <name evidence="4" type="ORF">ONE63_007981</name>
</gene>
<evidence type="ECO:0000313" key="5">
    <source>
        <dbReference type="Proteomes" id="UP001075354"/>
    </source>
</evidence>
<dbReference type="Gene3D" id="3.30.70.330">
    <property type="match status" value="2"/>
</dbReference>
<dbReference type="Proteomes" id="UP001075354">
    <property type="component" value="Chromosome 5"/>
</dbReference>
<dbReference type="InterPro" id="IPR035979">
    <property type="entry name" value="RBD_domain_sf"/>
</dbReference>
<dbReference type="GO" id="GO:0003723">
    <property type="term" value="F:RNA binding"/>
    <property type="evidence" value="ECO:0007669"/>
    <property type="project" value="UniProtKB-UniRule"/>
</dbReference>
<dbReference type="PANTHER" id="PTHR21245">
    <property type="entry name" value="HETEROGENEOUS NUCLEAR RIBONUCLEOPROTEIN"/>
    <property type="match status" value="1"/>
</dbReference>
<keyword evidence="5" id="KW-1185">Reference proteome</keyword>
<dbReference type="InterPro" id="IPR000504">
    <property type="entry name" value="RRM_dom"/>
</dbReference>
<dbReference type="SMART" id="SM00360">
    <property type="entry name" value="RRM"/>
    <property type="match status" value="2"/>
</dbReference>
<sequence>MNETGYNIVQINGQRISTSPRIDRRPLRGCEVFVGKIPRDCYEDELFPIFQTAGPVHELRLMMMFSGTNRGYAFVMYERLQDARRAVDRLDNLEIRRGHRIGVLPCVNNCRLFVGCFDAEDRSEVQLQQTLRSETEHVVSVSRRSGRSGRWYLLVEYANHRAAAIARRELTPRRTQLFGPRVIVDWEIPVDKRGRKPAALDQRRALKNNYPPVSMVAVGGPGVCGLQQTANVSRLADSRVMRCVWMMELQWKRGG</sequence>
<evidence type="ECO:0000313" key="4">
    <source>
        <dbReference type="EMBL" id="KAJ1528063.1"/>
    </source>
</evidence>
<evidence type="ECO:0000256" key="2">
    <source>
        <dbReference type="PROSITE-ProRule" id="PRU00176"/>
    </source>
</evidence>
<keyword evidence="1 2" id="KW-0694">RNA-binding</keyword>
<proteinExistence type="predicted"/>